<dbReference type="PANTHER" id="PTHR14742">
    <property type="entry name" value="RIBONUCLEASE P SUBUNIT P21"/>
    <property type="match status" value="1"/>
</dbReference>
<dbReference type="KEGG" id="cci:CC1G_02293"/>
<dbReference type="Proteomes" id="UP000001861">
    <property type="component" value="Unassembled WGS sequence"/>
</dbReference>
<feature type="region of interest" description="Disordered" evidence="5">
    <location>
        <begin position="169"/>
        <end position="203"/>
    </location>
</feature>
<accession>A8N7N6</accession>
<evidence type="ECO:0000313" key="6">
    <source>
        <dbReference type="EMBL" id="EAU90906.1"/>
    </source>
</evidence>
<dbReference type="Gene3D" id="6.20.50.20">
    <property type="match status" value="1"/>
</dbReference>
<keyword evidence="2" id="KW-0479">Metal-binding</keyword>
<dbReference type="EMBL" id="AACS02000003">
    <property type="protein sequence ID" value="EAU90906.1"/>
    <property type="molecule type" value="Genomic_DNA"/>
</dbReference>
<dbReference type="AlphaFoldDB" id="A8N7N6"/>
<feature type="compositionally biased region" description="Basic residues" evidence="5">
    <location>
        <begin position="79"/>
        <end position="90"/>
    </location>
</feature>
<evidence type="ECO:0000256" key="1">
    <source>
        <dbReference type="ARBA" id="ARBA00022694"/>
    </source>
</evidence>
<dbReference type="InterPro" id="IPR007175">
    <property type="entry name" value="Rpr2/Snm1/Rpp21"/>
</dbReference>
<keyword evidence="7" id="KW-1185">Reference proteome</keyword>
<dbReference type="GeneID" id="6007290"/>
<evidence type="ECO:0000256" key="3">
    <source>
        <dbReference type="ARBA" id="ARBA00022833"/>
    </source>
</evidence>
<protein>
    <recommendedName>
        <fullName evidence="8">Rpr2-domain-containing protein</fullName>
    </recommendedName>
</protein>
<proteinExistence type="inferred from homology"/>
<dbReference type="OMA" id="RNDSTHG"/>
<dbReference type="VEuPathDB" id="FungiDB:CC1G_02293"/>
<dbReference type="STRING" id="240176.A8N7N6"/>
<dbReference type="OrthoDB" id="128536at2759"/>
<dbReference type="GO" id="GO:0005655">
    <property type="term" value="C:nucleolar ribonuclease P complex"/>
    <property type="evidence" value="ECO:0007669"/>
    <property type="project" value="TreeGrafter"/>
</dbReference>
<comment type="caution">
    <text evidence="6">The sequence shown here is derived from an EMBL/GenBank/DDBJ whole genome shotgun (WGS) entry which is preliminary data.</text>
</comment>
<gene>
    <name evidence="6" type="ORF">CC1G_02293</name>
</gene>
<keyword evidence="1" id="KW-0819">tRNA processing</keyword>
<organism evidence="6 7">
    <name type="scientific">Coprinopsis cinerea (strain Okayama-7 / 130 / ATCC MYA-4618 / FGSC 9003)</name>
    <name type="common">Inky cap fungus</name>
    <name type="synonym">Hormographiella aspergillata</name>
    <dbReference type="NCBI Taxonomy" id="240176"/>
    <lineage>
        <taxon>Eukaryota</taxon>
        <taxon>Fungi</taxon>
        <taxon>Dikarya</taxon>
        <taxon>Basidiomycota</taxon>
        <taxon>Agaricomycotina</taxon>
        <taxon>Agaricomycetes</taxon>
        <taxon>Agaricomycetidae</taxon>
        <taxon>Agaricales</taxon>
        <taxon>Agaricineae</taxon>
        <taxon>Psathyrellaceae</taxon>
        <taxon>Coprinopsis</taxon>
    </lineage>
</organism>
<reference evidence="6 7" key="1">
    <citation type="journal article" date="2010" name="Proc. Natl. Acad. Sci. U.S.A.">
        <title>Insights into evolution of multicellular fungi from the assembled chromosomes of the mushroom Coprinopsis cinerea (Coprinus cinereus).</title>
        <authorList>
            <person name="Stajich J.E."/>
            <person name="Wilke S.K."/>
            <person name="Ahren D."/>
            <person name="Au C.H."/>
            <person name="Birren B.W."/>
            <person name="Borodovsky M."/>
            <person name="Burns C."/>
            <person name="Canback B."/>
            <person name="Casselton L.A."/>
            <person name="Cheng C.K."/>
            <person name="Deng J."/>
            <person name="Dietrich F.S."/>
            <person name="Fargo D.C."/>
            <person name="Farman M.L."/>
            <person name="Gathman A.C."/>
            <person name="Goldberg J."/>
            <person name="Guigo R."/>
            <person name="Hoegger P.J."/>
            <person name="Hooker J.B."/>
            <person name="Huggins A."/>
            <person name="James T.Y."/>
            <person name="Kamada T."/>
            <person name="Kilaru S."/>
            <person name="Kodira C."/>
            <person name="Kues U."/>
            <person name="Kupfer D."/>
            <person name="Kwan H.S."/>
            <person name="Lomsadze A."/>
            <person name="Li W."/>
            <person name="Lilly W.W."/>
            <person name="Ma L.J."/>
            <person name="Mackey A.J."/>
            <person name="Manning G."/>
            <person name="Martin F."/>
            <person name="Muraguchi H."/>
            <person name="Natvig D.O."/>
            <person name="Palmerini H."/>
            <person name="Ramesh M.A."/>
            <person name="Rehmeyer C.J."/>
            <person name="Roe B.A."/>
            <person name="Shenoy N."/>
            <person name="Stanke M."/>
            <person name="Ter-Hovhannisyan V."/>
            <person name="Tunlid A."/>
            <person name="Velagapudi R."/>
            <person name="Vision T.J."/>
            <person name="Zeng Q."/>
            <person name="Zolan M.E."/>
            <person name="Pukkila P.J."/>
        </authorList>
    </citation>
    <scope>NUCLEOTIDE SEQUENCE [LARGE SCALE GENOMIC DNA]</scope>
    <source>
        <strain evidence="7">Okayama-7 / 130 / ATCC MYA-4618 / FGSC 9003</strain>
    </source>
</reference>
<dbReference type="GO" id="GO:0008033">
    <property type="term" value="P:tRNA processing"/>
    <property type="evidence" value="ECO:0007669"/>
    <property type="project" value="UniProtKB-KW"/>
</dbReference>
<evidence type="ECO:0000256" key="2">
    <source>
        <dbReference type="ARBA" id="ARBA00022723"/>
    </source>
</evidence>
<dbReference type="PANTHER" id="PTHR14742:SF0">
    <property type="entry name" value="RIBONUCLEASE P PROTEIN SUBUNIT P21"/>
    <property type="match status" value="1"/>
</dbReference>
<evidence type="ECO:0008006" key="8">
    <source>
        <dbReference type="Google" id="ProtNLM"/>
    </source>
</evidence>
<dbReference type="eggNOG" id="KOG4394">
    <property type="taxonomic scope" value="Eukaryota"/>
</dbReference>
<evidence type="ECO:0000313" key="7">
    <source>
        <dbReference type="Proteomes" id="UP000001861"/>
    </source>
</evidence>
<sequence>MGKNDKKEREVGPNINNVPNRDVLQRLNFMYQASAYLQRCGLEGLEETSQQSSTSNSKAEDVQSAQPGLGQEPGGSKCTNKKRKKSKSRKSTSEILDDLGQFYARSIPTVAQRTTLKIDPSVKRTLCKGCKTTLIPGVSVATRLRKLSSHGHAMVYRCLNCKTTKRIPAPRIPDGSPSLETESEKSVTRKPARLPPLSEQRDAGHVLFCGTEKIEHPEEETTA</sequence>
<dbReference type="GO" id="GO:0046872">
    <property type="term" value="F:metal ion binding"/>
    <property type="evidence" value="ECO:0007669"/>
    <property type="project" value="UniProtKB-KW"/>
</dbReference>
<dbReference type="RefSeq" id="XP_001830842.1">
    <property type="nucleotide sequence ID" value="XM_001830790.1"/>
</dbReference>
<name>A8N7N6_COPC7</name>
<comment type="similarity">
    <text evidence="4">Belongs to the eukaryotic/archaeal RNase P protein component 4 family.</text>
</comment>
<feature type="region of interest" description="Disordered" evidence="5">
    <location>
        <begin position="47"/>
        <end position="93"/>
    </location>
</feature>
<dbReference type="Pfam" id="PF04032">
    <property type="entry name" value="Rpr2"/>
    <property type="match status" value="1"/>
</dbReference>
<evidence type="ECO:0000256" key="5">
    <source>
        <dbReference type="SAM" id="MobiDB-lite"/>
    </source>
</evidence>
<keyword evidence="3" id="KW-0862">Zinc</keyword>
<dbReference type="InParanoid" id="A8N7N6"/>
<evidence type="ECO:0000256" key="4">
    <source>
        <dbReference type="ARBA" id="ARBA00038402"/>
    </source>
</evidence>